<dbReference type="AlphaFoldDB" id="A6IXL8"/>
<accession>A6IXL8</accession>
<dbReference type="EMBL" id="CH473971">
    <property type="protein sequence ID" value="EDM14649.1"/>
    <property type="molecule type" value="Genomic_DNA"/>
</dbReference>
<name>A6IXL8_RAT</name>
<proteinExistence type="predicted"/>
<organism evidence="1 2">
    <name type="scientific">Rattus norvegicus</name>
    <name type="common">Rat</name>
    <dbReference type="NCBI Taxonomy" id="10116"/>
    <lineage>
        <taxon>Eukaryota</taxon>
        <taxon>Metazoa</taxon>
        <taxon>Chordata</taxon>
        <taxon>Craniata</taxon>
        <taxon>Vertebrata</taxon>
        <taxon>Euteleostomi</taxon>
        <taxon>Mammalia</taxon>
        <taxon>Eutheria</taxon>
        <taxon>Euarchontoglires</taxon>
        <taxon>Glires</taxon>
        <taxon>Rodentia</taxon>
        <taxon>Myomorpha</taxon>
        <taxon>Muroidea</taxon>
        <taxon>Muridae</taxon>
        <taxon>Murinae</taxon>
        <taxon>Rattus</taxon>
    </lineage>
</organism>
<reference evidence="2" key="1">
    <citation type="submission" date="2005-09" db="EMBL/GenBank/DDBJ databases">
        <authorList>
            <person name="Mural R.J."/>
            <person name="Li P.W."/>
            <person name="Adams M.D."/>
            <person name="Amanatides P.G."/>
            <person name="Baden-Tillson H."/>
            <person name="Barnstead M."/>
            <person name="Chin S.H."/>
            <person name="Dew I."/>
            <person name="Evans C.A."/>
            <person name="Ferriera S."/>
            <person name="Flanigan M."/>
            <person name="Fosler C."/>
            <person name="Glodek A."/>
            <person name="Gu Z."/>
            <person name="Holt R.A."/>
            <person name="Jennings D."/>
            <person name="Kraft C.L."/>
            <person name="Lu F."/>
            <person name="Nguyen T."/>
            <person name="Nusskern D.R."/>
            <person name="Pfannkoch C.M."/>
            <person name="Sitter C."/>
            <person name="Sutton G.G."/>
            <person name="Venter J.C."/>
            <person name="Wang Z."/>
            <person name="Woodage T."/>
            <person name="Zheng X.H."/>
            <person name="Zhong F."/>
        </authorList>
    </citation>
    <scope>NUCLEOTIDE SEQUENCE [LARGE SCALE GENOMIC DNA]</scope>
    <source>
        <strain>BN</strain>
        <strain evidence="2">Sprague-Dawley</strain>
    </source>
</reference>
<evidence type="ECO:0000313" key="1">
    <source>
        <dbReference type="EMBL" id="EDM14649.1"/>
    </source>
</evidence>
<evidence type="ECO:0000313" key="2">
    <source>
        <dbReference type="Proteomes" id="UP000234681"/>
    </source>
</evidence>
<dbReference type="Proteomes" id="UP000234681">
    <property type="component" value="Chromosome 18"/>
</dbReference>
<protein>
    <submittedName>
        <fullName evidence="1">RCG46917, isoform CRA_g</fullName>
    </submittedName>
</protein>
<gene>
    <name evidence="1" type="ORF">rCG_46917</name>
</gene>
<sequence>MFHLARSPKPRKSSVTGPVPVLWEGSCRLASSAGCAWLGGCHHTIPVQMAGPIQRHIQVYAFP</sequence>